<dbReference type="Proteomes" id="UP001054252">
    <property type="component" value="Unassembled WGS sequence"/>
</dbReference>
<comment type="caution">
    <text evidence="2">The sequence shown here is derived from an EMBL/GenBank/DDBJ whole genome shotgun (WGS) entry which is preliminary data.</text>
</comment>
<evidence type="ECO:0000313" key="3">
    <source>
        <dbReference type="Proteomes" id="UP001054252"/>
    </source>
</evidence>
<keyword evidence="3" id="KW-1185">Reference proteome</keyword>
<protein>
    <submittedName>
        <fullName evidence="2">Uncharacterized protein</fullName>
    </submittedName>
</protein>
<gene>
    <name evidence="2" type="ORF">SLEP1_g60050</name>
</gene>
<keyword evidence="1" id="KW-1133">Transmembrane helix</keyword>
<organism evidence="2 3">
    <name type="scientific">Rubroshorea leprosula</name>
    <dbReference type="NCBI Taxonomy" id="152421"/>
    <lineage>
        <taxon>Eukaryota</taxon>
        <taxon>Viridiplantae</taxon>
        <taxon>Streptophyta</taxon>
        <taxon>Embryophyta</taxon>
        <taxon>Tracheophyta</taxon>
        <taxon>Spermatophyta</taxon>
        <taxon>Magnoliopsida</taxon>
        <taxon>eudicotyledons</taxon>
        <taxon>Gunneridae</taxon>
        <taxon>Pentapetalae</taxon>
        <taxon>rosids</taxon>
        <taxon>malvids</taxon>
        <taxon>Malvales</taxon>
        <taxon>Dipterocarpaceae</taxon>
        <taxon>Rubroshorea</taxon>
    </lineage>
</organism>
<dbReference type="AlphaFoldDB" id="A0AAV5MUM6"/>
<keyword evidence="1" id="KW-0472">Membrane</keyword>
<name>A0AAV5MUM6_9ROSI</name>
<dbReference type="InterPro" id="IPR023214">
    <property type="entry name" value="HAD_sf"/>
</dbReference>
<dbReference type="EMBL" id="BPVZ01001483">
    <property type="protein sequence ID" value="GKV53530.1"/>
    <property type="molecule type" value="Genomic_DNA"/>
</dbReference>
<sequence>MRRGYSYLDGVEQLLRALRQDNYEMHAFTNYPIWYEMIEDKLKVSNYLSWTFCSCTYGMFMHTLTFGGYF</sequence>
<keyword evidence="1" id="KW-0812">Transmembrane</keyword>
<dbReference type="PANTHER" id="PTHR43611">
    <property type="entry name" value="ALPHA-D-GLUCOSE 1-PHOSPHATE PHOSPHATASE"/>
    <property type="match status" value="1"/>
</dbReference>
<feature type="transmembrane region" description="Helical" evidence="1">
    <location>
        <begin position="47"/>
        <end position="69"/>
    </location>
</feature>
<accession>A0AAV5MUM6</accession>
<reference evidence="2 3" key="1">
    <citation type="journal article" date="2021" name="Commun. Biol.">
        <title>The genome of Shorea leprosula (Dipterocarpaceae) highlights the ecological relevance of drought in aseasonal tropical rainforests.</title>
        <authorList>
            <person name="Ng K.K.S."/>
            <person name="Kobayashi M.J."/>
            <person name="Fawcett J.A."/>
            <person name="Hatakeyama M."/>
            <person name="Paape T."/>
            <person name="Ng C.H."/>
            <person name="Ang C.C."/>
            <person name="Tnah L.H."/>
            <person name="Lee C.T."/>
            <person name="Nishiyama T."/>
            <person name="Sese J."/>
            <person name="O'Brien M.J."/>
            <person name="Copetti D."/>
            <person name="Mohd Noor M.I."/>
            <person name="Ong R.C."/>
            <person name="Putra M."/>
            <person name="Sireger I.Z."/>
            <person name="Indrioko S."/>
            <person name="Kosugi Y."/>
            <person name="Izuno A."/>
            <person name="Isagi Y."/>
            <person name="Lee S.L."/>
            <person name="Shimizu K.K."/>
        </authorList>
    </citation>
    <scope>NUCLEOTIDE SEQUENCE [LARGE SCALE GENOMIC DNA]</scope>
    <source>
        <strain evidence="2">214</strain>
    </source>
</reference>
<proteinExistence type="predicted"/>
<evidence type="ECO:0000256" key="1">
    <source>
        <dbReference type="SAM" id="Phobius"/>
    </source>
</evidence>
<dbReference type="PANTHER" id="PTHR43611:SF3">
    <property type="entry name" value="FLAVIN MONONUCLEOTIDE HYDROLASE 1, CHLOROPLATIC"/>
    <property type="match status" value="1"/>
</dbReference>
<dbReference type="SUPFAM" id="SSF56784">
    <property type="entry name" value="HAD-like"/>
    <property type="match status" value="1"/>
</dbReference>
<dbReference type="Gene3D" id="3.40.50.1000">
    <property type="entry name" value="HAD superfamily/HAD-like"/>
    <property type="match status" value="1"/>
</dbReference>
<dbReference type="InterPro" id="IPR036412">
    <property type="entry name" value="HAD-like_sf"/>
</dbReference>
<evidence type="ECO:0000313" key="2">
    <source>
        <dbReference type="EMBL" id="GKV53530.1"/>
    </source>
</evidence>